<dbReference type="PROSITE" id="PS50924">
    <property type="entry name" value="MHYT"/>
    <property type="match status" value="1"/>
</dbReference>
<evidence type="ECO:0000313" key="4">
    <source>
        <dbReference type="EMBL" id="GGM24277.1"/>
    </source>
</evidence>
<dbReference type="AlphaFoldDB" id="A0A917WRV2"/>
<feature type="transmembrane region" description="Helical" evidence="1">
    <location>
        <begin position="45"/>
        <end position="64"/>
    </location>
</feature>
<reference evidence="4" key="2">
    <citation type="submission" date="2020-09" db="EMBL/GenBank/DDBJ databases">
        <authorList>
            <person name="Sun Q."/>
            <person name="Ohkuma M."/>
        </authorList>
    </citation>
    <scope>NUCLEOTIDE SEQUENCE</scope>
    <source>
        <strain evidence="4">JCM 19831</strain>
    </source>
</reference>
<evidence type="ECO:0000313" key="5">
    <source>
        <dbReference type="Proteomes" id="UP000642070"/>
    </source>
</evidence>
<feature type="transmembrane region" description="Helical" evidence="1">
    <location>
        <begin position="176"/>
        <end position="196"/>
    </location>
</feature>
<keyword evidence="1" id="KW-0812">Transmembrane</keyword>
<gene>
    <name evidence="4" type="ORF">GCM10007977_026820</name>
</gene>
<feature type="region of interest" description="Disordered" evidence="2">
    <location>
        <begin position="263"/>
        <end position="300"/>
    </location>
</feature>
<evidence type="ECO:0000256" key="1">
    <source>
        <dbReference type="PROSITE-ProRule" id="PRU00244"/>
    </source>
</evidence>
<evidence type="ECO:0000256" key="2">
    <source>
        <dbReference type="SAM" id="MobiDB-lite"/>
    </source>
</evidence>
<dbReference type="Proteomes" id="UP000642070">
    <property type="component" value="Unassembled WGS sequence"/>
</dbReference>
<evidence type="ECO:0000259" key="3">
    <source>
        <dbReference type="PROSITE" id="PS50924"/>
    </source>
</evidence>
<sequence length="320" mass="33086">MGQLHHFTYGAITPIFAYAMSFLGSLLGLVSTARARAATDTRRRAWLLVLAAWSIGGTGIWVMHFMAMVGFSVTGSPLRYDVPITVASFFIAVVTVGIGLFIVGLGKPKLWKVLVGGPITGVSVAFMHYTGMAAMQINGTFEYDNNLYLASYAIAVVAATVALWFTIVVRGIPATLAAAAVMGVAVCGMHYTGMAAMHVHLDQAVEPVPGVDVNWFLAPIVLFVLVVVIALASAVMAVPSEREQAEAKAVHDKIASGQAIRNASSGSAFGGSTTSGGTPSPAGGAGANAPTYPNGGGKAAQAFAARAANGISDARRQRGR</sequence>
<feature type="transmembrane region" description="Helical" evidence="1">
    <location>
        <begin position="110"/>
        <end position="129"/>
    </location>
</feature>
<accession>A0A917WRV2</accession>
<proteinExistence type="predicted"/>
<dbReference type="InterPro" id="IPR005330">
    <property type="entry name" value="MHYT_dom"/>
</dbReference>
<keyword evidence="1" id="KW-1133">Transmembrane helix</keyword>
<feature type="transmembrane region" description="Helical" evidence="1">
    <location>
        <begin position="84"/>
        <end position="103"/>
    </location>
</feature>
<keyword evidence="1" id="KW-0472">Membrane</keyword>
<reference evidence="4" key="1">
    <citation type="journal article" date="2014" name="Int. J. Syst. Evol. Microbiol.">
        <title>Complete genome sequence of Corynebacterium casei LMG S-19264T (=DSM 44701T), isolated from a smear-ripened cheese.</title>
        <authorList>
            <consortium name="US DOE Joint Genome Institute (JGI-PGF)"/>
            <person name="Walter F."/>
            <person name="Albersmeier A."/>
            <person name="Kalinowski J."/>
            <person name="Ruckert C."/>
        </authorList>
    </citation>
    <scope>NUCLEOTIDE SEQUENCE</scope>
    <source>
        <strain evidence="4">JCM 19831</strain>
    </source>
</reference>
<dbReference type="PANTHER" id="PTHR35152:SF1">
    <property type="entry name" value="DOMAIN SIGNALLING PROTEIN, PUTATIVE (AFU_ORTHOLOGUE AFUA_5G11310)-RELATED"/>
    <property type="match status" value="1"/>
</dbReference>
<dbReference type="PANTHER" id="PTHR35152">
    <property type="entry name" value="DOMAIN SIGNALLING PROTEIN, PUTATIVE (AFU_ORTHOLOGUE AFUA_5G11310)-RELATED"/>
    <property type="match status" value="1"/>
</dbReference>
<keyword evidence="5" id="KW-1185">Reference proteome</keyword>
<feature type="transmembrane region" description="Helical" evidence="1">
    <location>
        <begin position="216"/>
        <end position="238"/>
    </location>
</feature>
<feature type="domain" description="MHYT" evidence="3">
    <location>
        <begin position="9"/>
        <end position="200"/>
    </location>
</feature>
<comment type="caution">
    <text evidence="4">The sequence shown here is derived from an EMBL/GenBank/DDBJ whole genome shotgun (WGS) entry which is preliminary data.</text>
</comment>
<feature type="transmembrane region" description="Helical" evidence="1">
    <location>
        <begin position="12"/>
        <end position="33"/>
    </location>
</feature>
<organism evidence="4 5">
    <name type="scientific">Dactylosporangium sucinum</name>
    <dbReference type="NCBI Taxonomy" id="1424081"/>
    <lineage>
        <taxon>Bacteria</taxon>
        <taxon>Bacillati</taxon>
        <taxon>Actinomycetota</taxon>
        <taxon>Actinomycetes</taxon>
        <taxon>Micromonosporales</taxon>
        <taxon>Micromonosporaceae</taxon>
        <taxon>Dactylosporangium</taxon>
    </lineage>
</organism>
<protein>
    <submittedName>
        <fullName evidence="4">MHYT domain-containing signal sensor</fullName>
    </submittedName>
</protein>
<dbReference type="GO" id="GO:0016020">
    <property type="term" value="C:membrane"/>
    <property type="evidence" value="ECO:0007669"/>
    <property type="project" value="UniProtKB-UniRule"/>
</dbReference>
<dbReference type="RefSeq" id="WP_190250112.1">
    <property type="nucleotide sequence ID" value="NZ_BMPI01000011.1"/>
</dbReference>
<name>A0A917WRV2_9ACTN</name>
<dbReference type="EMBL" id="BMPI01000011">
    <property type="protein sequence ID" value="GGM24277.1"/>
    <property type="molecule type" value="Genomic_DNA"/>
</dbReference>
<feature type="transmembrane region" description="Helical" evidence="1">
    <location>
        <begin position="149"/>
        <end position="169"/>
    </location>
</feature>
<dbReference type="Pfam" id="PF03707">
    <property type="entry name" value="MHYT"/>
    <property type="match status" value="3"/>
</dbReference>